<protein>
    <recommendedName>
        <fullName evidence="5">Outer membrane protein beta-barrel domain-containing protein</fullName>
    </recommendedName>
</protein>
<dbReference type="RefSeq" id="WP_088464380.1">
    <property type="nucleotide sequence ID" value="NZ_NIRR01000014.1"/>
</dbReference>
<dbReference type="AlphaFoldDB" id="A0A2D0AFU9"/>
<organism evidence="3 4">
    <name type="scientific">Hymenobacter amundsenii</name>
    <dbReference type="NCBI Taxonomy" id="2006685"/>
    <lineage>
        <taxon>Bacteria</taxon>
        <taxon>Pseudomonadati</taxon>
        <taxon>Bacteroidota</taxon>
        <taxon>Cytophagia</taxon>
        <taxon>Cytophagales</taxon>
        <taxon>Hymenobacteraceae</taxon>
        <taxon>Hymenobacter</taxon>
    </lineage>
</organism>
<feature type="compositionally biased region" description="Basic and acidic residues" evidence="1">
    <location>
        <begin position="26"/>
        <end position="44"/>
    </location>
</feature>
<feature type="region of interest" description="Disordered" evidence="1">
    <location>
        <begin position="24"/>
        <end position="54"/>
    </location>
</feature>
<keyword evidence="2" id="KW-0732">Signal</keyword>
<feature type="signal peptide" evidence="2">
    <location>
        <begin position="1"/>
        <end position="21"/>
    </location>
</feature>
<feature type="chain" id="PRO_5013016844" description="Outer membrane protein beta-barrel domain-containing protein" evidence="2">
    <location>
        <begin position="22"/>
        <end position="216"/>
    </location>
</feature>
<name>A0A2D0AFU9_9BACT</name>
<dbReference type="EMBL" id="NIRR01000014">
    <property type="protein sequence ID" value="OWP63243.1"/>
    <property type="molecule type" value="Genomic_DNA"/>
</dbReference>
<evidence type="ECO:0000313" key="4">
    <source>
        <dbReference type="Proteomes" id="UP000197277"/>
    </source>
</evidence>
<comment type="caution">
    <text evidence="3">The sequence shown here is derived from an EMBL/GenBank/DDBJ whole genome shotgun (WGS) entry which is preliminary data.</text>
</comment>
<keyword evidence="4" id="KW-1185">Reference proteome</keyword>
<evidence type="ECO:0000256" key="1">
    <source>
        <dbReference type="SAM" id="MobiDB-lite"/>
    </source>
</evidence>
<dbReference type="OrthoDB" id="885777at2"/>
<dbReference type="Proteomes" id="UP000197277">
    <property type="component" value="Unassembled WGS sequence"/>
</dbReference>
<gene>
    <name evidence="3" type="ORF">CDA63_10335</name>
</gene>
<evidence type="ECO:0008006" key="5">
    <source>
        <dbReference type="Google" id="ProtNLM"/>
    </source>
</evidence>
<proteinExistence type="predicted"/>
<evidence type="ECO:0000313" key="3">
    <source>
        <dbReference type="EMBL" id="OWP63243.1"/>
    </source>
</evidence>
<sequence length="216" mass="23124">MKCYLIGGAAALLFIASAGQAQQLPREPEAQYPERPRGQDRFDNARTSQPNADPFPHYRSSLGLEMGWGAPYGLGVIYAYNVSPAFDVNVGAGIGVGAKIGVGARYYFRPDHAFTPYVGVNLVRTGRLENVNVDLNGEEAIYSMSPSAVAHLRGGIRWQPGRIGLLGTVGYGSRLTGDPVTYDPAYYPSPSLRDLVQTISPGGVEFSVGMVIGLGR</sequence>
<accession>A0A2D0AFU9</accession>
<reference evidence="3 4" key="1">
    <citation type="submission" date="2017-06" db="EMBL/GenBank/DDBJ databases">
        <title>Hymenobacter amundsenii sp. nov. isolated from regoliths in Antarctica.</title>
        <authorList>
            <person name="Sedlacek I."/>
            <person name="Kralova S."/>
            <person name="Pantucek R."/>
            <person name="Svec P."/>
            <person name="Holochova P."/>
            <person name="Stankova E."/>
            <person name="Vrbovska V."/>
            <person name="Busse H.-J."/>
        </authorList>
    </citation>
    <scope>NUCLEOTIDE SEQUENCE [LARGE SCALE GENOMIC DNA]</scope>
    <source>
        <strain evidence="3 4">CCM 8682</strain>
    </source>
</reference>
<evidence type="ECO:0000256" key="2">
    <source>
        <dbReference type="SAM" id="SignalP"/>
    </source>
</evidence>